<dbReference type="GO" id="GO:0009898">
    <property type="term" value="C:cytoplasmic side of plasma membrane"/>
    <property type="evidence" value="ECO:0007669"/>
    <property type="project" value="TreeGrafter"/>
</dbReference>
<dbReference type="InterPro" id="IPR025669">
    <property type="entry name" value="AAA_dom"/>
</dbReference>
<dbReference type="Gene3D" id="3.40.50.300">
    <property type="entry name" value="P-loop containing nucleotide triphosphate hydrolases"/>
    <property type="match status" value="1"/>
</dbReference>
<feature type="domain" description="AAA" evidence="1">
    <location>
        <begin position="138"/>
        <end position="284"/>
    </location>
</feature>
<dbReference type="SUPFAM" id="SSF52540">
    <property type="entry name" value="P-loop containing nucleoside triphosphate hydrolases"/>
    <property type="match status" value="1"/>
</dbReference>
<organism evidence="2 3">
    <name type="scientific">Sphingopyxis flava</name>
    <dbReference type="NCBI Taxonomy" id="1507287"/>
    <lineage>
        <taxon>Bacteria</taxon>
        <taxon>Pseudomonadati</taxon>
        <taxon>Pseudomonadota</taxon>
        <taxon>Alphaproteobacteria</taxon>
        <taxon>Sphingomonadales</taxon>
        <taxon>Sphingomonadaceae</taxon>
        <taxon>Sphingopyxis</taxon>
    </lineage>
</organism>
<dbReference type="GO" id="GO:0005829">
    <property type="term" value="C:cytosol"/>
    <property type="evidence" value="ECO:0007669"/>
    <property type="project" value="TreeGrafter"/>
</dbReference>
<dbReference type="GO" id="GO:0051782">
    <property type="term" value="P:negative regulation of cell division"/>
    <property type="evidence" value="ECO:0007669"/>
    <property type="project" value="TreeGrafter"/>
</dbReference>
<evidence type="ECO:0000313" key="2">
    <source>
        <dbReference type="EMBL" id="SKB88053.1"/>
    </source>
</evidence>
<sequence length="381" mass="40956">MRLPAPLTVIAASEHIDALTADRDAPWLEDVALIPLGLHDTIASTHLAGAGILVVQIDPAVPASMRRIERVRKLRSDLPQVVALESANVGLVRTLLREGVADVVSLPLSFEELLQAAVTVMESRAPQPDARDTLAPLVAVARTPGSSGATTLATHLGARLAREGTGVCLFDLDIQTGRAAEVLGLRPRRCLTDLLDAGVRIDQAMLQSVVEQHSSGLALVAAPQDIGPLEAIDSEQLHKAVELARKAYDYVLMDLPTGLTNWSLTMLAEANAIVMIVEQNLASLRQARRRLDLMRSVGIDRKHISIVVNRVERRLFGSIGLADVEEALGHDVLCAIHADAQNLGIAQDQGLLVHEVRSKSPYSADVDKLADALRIKFGKLS</sequence>
<name>A0A1T5EVT5_9SPHN</name>
<gene>
    <name evidence="2" type="ORF">SAMN06295937_102544</name>
</gene>
<proteinExistence type="predicted"/>
<dbReference type="AlphaFoldDB" id="A0A1T5EVT5"/>
<dbReference type="PANTHER" id="PTHR43384">
    <property type="entry name" value="SEPTUM SITE-DETERMINING PROTEIN MIND HOMOLOG, CHLOROPLASTIC-RELATED"/>
    <property type="match status" value="1"/>
</dbReference>
<dbReference type="EMBL" id="FUYP01000025">
    <property type="protein sequence ID" value="SKB88053.1"/>
    <property type="molecule type" value="Genomic_DNA"/>
</dbReference>
<accession>A0A1T5EVT5</accession>
<reference evidence="3" key="1">
    <citation type="submission" date="2017-02" db="EMBL/GenBank/DDBJ databases">
        <authorList>
            <person name="Varghese N."/>
            <person name="Submissions S."/>
        </authorList>
    </citation>
    <scope>NUCLEOTIDE SEQUENCE [LARGE SCALE GENOMIC DNA]</scope>
    <source>
        <strain evidence="3">R11H</strain>
    </source>
</reference>
<dbReference type="InterPro" id="IPR050625">
    <property type="entry name" value="ParA/MinD_ATPase"/>
</dbReference>
<dbReference type="GO" id="GO:0005524">
    <property type="term" value="F:ATP binding"/>
    <property type="evidence" value="ECO:0007669"/>
    <property type="project" value="TreeGrafter"/>
</dbReference>
<dbReference type="PANTHER" id="PTHR43384:SF13">
    <property type="entry name" value="SLR0110 PROTEIN"/>
    <property type="match status" value="1"/>
</dbReference>
<evidence type="ECO:0000259" key="1">
    <source>
        <dbReference type="Pfam" id="PF13614"/>
    </source>
</evidence>
<dbReference type="Pfam" id="PF13614">
    <property type="entry name" value="AAA_31"/>
    <property type="match status" value="1"/>
</dbReference>
<dbReference type="InterPro" id="IPR027417">
    <property type="entry name" value="P-loop_NTPase"/>
</dbReference>
<evidence type="ECO:0000313" key="3">
    <source>
        <dbReference type="Proteomes" id="UP000190044"/>
    </source>
</evidence>
<dbReference type="GO" id="GO:0016887">
    <property type="term" value="F:ATP hydrolysis activity"/>
    <property type="evidence" value="ECO:0007669"/>
    <property type="project" value="TreeGrafter"/>
</dbReference>
<protein>
    <submittedName>
        <fullName evidence="2">Pilus assembly protein CpaE</fullName>
    </submittedName>
</protein>
<keyword evidence="3" id="KW-1185">Reference proteome</keyword>
<dbReference type="Proteomes" id="UP000190044">
    <property type="component" value="Unassembled WGS sequence"/>
</dbReference>